<protein>
    <recommendedName>
        <fullName evidence="4">Lipoprotein</fullName>
    </recommendedName>
</protein>
<dbReference type="InterPro" id="IPR027304">
    <property type="entry name" value="Trigger_fact/SurA_dom_sf"/>
</dbReference>
<evidence type="ECO:0000313" key="2">
    <source>
        <dbReference type="EMBL" id="TDC66217.1"/>
    </source>
</evidence>
<sequence length="242" mass="25444">MGSSSHRPTGSSAHGSAQVKRRRTSALSVSAAAVALLAATPLLTGCSTDARPGDAAVVGDRSISLASVQASVDAVRDAQREQPNADELISTTAGLTQQTVNSLVYMEVLEQAAADAGVEVTRRQVQEERANVVANIGGEEQLRQAALMPQGGVPLAGDDQIDATIRSQLLFQGLAQRIGADLDPNGQQLFIDELTRTANRVGVDINPRFGEWDAAQVMLVAADEPWLRSGEQVDDLPIVDPA</sequence>
<dbReference type="SUPFAM" id="SSF109998">
    <property type="entry name" value="Triger factor/SurA peptide-binding domain-like"/>
    <property type="match status" value="1"/>
</dbReference>
<reference evidence="2 3" key="1">
    <citation type="submission" date="2019-03" db="EMBL/GenBank/DDBJ databases">
        <title>Draft genome sequences of novel Actinobacteria.</title>
        <authorList>
            <person name="Sahin N."/>
            <person name="Ay H."/>
            <person name="Saygin H."/>
        </authorList>
    </citation>
    <scope>NUCLEOTIDE SEQUENCE [LARGE SCALE GENOMIC DNA]</scope>
    <source>
        <strain evidence="2 3">DSM 41900</strain>
    </source>
</reference>
<feature type="region of interest" description="Disordered" evidence="1">
    <location>
        <begin position="1"/>
        <end position="22"/>
    </location>
</feature>
<evidence type="ECO:0000313" key="3">
    <source>
        <dbReference type="Proteomes" id="UP000295345"/>
    </source>
</evidence>
<dbReference type="OrthoDB" id="3212108at2"/>
<name>A0A4R4SQL5_9ACTN</name>
<dbReference type="Gene3D" id="1.10.4030.10">
    <property type="entry name" value="Porin chaperone SurA, peptide-binding domain"/>
    <property type="match status" value="1"/>
</dbReference>
<dbReference type="AlphaFoldDB" id="A0A4R4SQL5"/>
<feature type="compositionally biased region" description="Polar residues" evidence="1">
    <location>
        <begin position="1"/>
        <end position="15"/>
    </location>
</feature>
<gene>
    <name evidence="2" type="ORF">E1283_29925</name>
</gene>
<accession>A0A4R4SQL5</accession>
<evidence type="ECO:0000256" key="1">
    <source>
        <dbReference type="SAM" id="MobiDB-lite"/>
    </source>
</evidence>
<organism evidence="2 3">
    <name type="scientific">Streptomyces hainanensis</name>
    <dbReference type="NCBI Taxonomy" id="402648"/>
    <lineage>
        <taxon>Bacteria</taxon>
        <taxon>Bacillati</taxon>
        <taxon>Actinomycetota</taxon>
        <taxon>Actinomycetes</taxon>
        <taxon>Kitasatosporales</taxon>
        <taxon>Streptomycetaceae</taxon>
        <taxon>Streptomyces</taxon>
    </lineage>
</organism>
<dbReference type="Proteomes" id="UP000295345">
    <property type="component" value="Unassembled WGS sequence"/>
</dbReference>
<dbReference type="EMBL" id="SMKI01000456">
    <property type="protein sequence ID" value="TDC66217.1"/>
    <property type="molecule type" value="Genomic_DNA"/>
</dbReference>
<proteinExistence type="predicted"/>
<dbReference type="Pfam" id="PF13624">
    <property type="entry name" value="SurA_N_3"/>
    <property type="match status" value="1"/>
</dbReference>
<comment type="caution">
    <text evidence="2">The sequence shown here is derived from an EMBL/GenBank/DDBJ whole genome shotgun (WGS) entry which is preliminary data.</text>
</comment>
<keyword evidence="3" id="KW-1185">Reference proteome</keyword>
<evidence type="ECO:0008006" key="4">
    <source>
        <dbReference type="Google" id="ProtNLM"/>
    </source>
</evidence>